<organism evidence="2 3">
    <name type="scientific">Leptospira barantonii</name>
    <dbReference type="NCBI Taxonomy" id="2023184"/>
    <lineage>
        <taxon>Bacteria</taxon>
        <taxon>Pseudomonadati</taxon>
        <taxon>Spirochaetota</taxon>
        <taxon>Spirochaetia</taxon>
        <taxon>Leptospirales</taxon>
        <taxon>Leptospiraceae</taxon>
        <taxon>Leptospira</taxon>
    </lineage>
</organism>
<protein>
    <recommendedName>
        <fullName evidence="4">PIN like domain-containing protein</fullName>
    </recommendedName>
</protein>
<dbReference type="Proteomes" id="UP000231879">
    <property type="component" value="Unassembled WGS sequence"/>
</dbReference>
<comment type="caution">
    <text evidence="2">The sequence shown here is derived from an EMBL/GenBank/DDBJ whole genome shotgun (WGS) entry which is preliminary data.</text>
</comment>
<feature type="coiled-coil region" evidence="1">
    <location>
        <begin position="497"/>
        <end position="531"/>
    </location>
</feature>
<keyword evidence="3" id="KW-1185">Reference proteome</keyword>
<name>A0ABX4NN80_9LEPT</name>
<sequence length="582" mass="68967">MTSFNQKEFFFLTTCYTNKVNETIVFKYFVLKYILDYVNKSEKNFKIQNNIKKKYGIYIPLTLLDKVLTSLSQEFIALEFSEDILTCKNDTFALSHELGKFTAEYDSVVGTVIKSFNEYLFNNGVDRCTFDQFTEALDSINDLILDSENNKEKRNSLPKREKLLLEFISYAYQVDPASELVKCLNKLLYTVLVYLYFTAINYRNSKIENKSYIIDTNILTYYLGINGKSRQQYVHELFEYINKFNCSLVISIETINELSNLLIKERNDEIKYFKNANAQLTYNLMHYGKATISNLLKEFKVIIDESSKLDNHGKFSEWDKLLFSLDRYKTDKRHDRSFYEESIDHDINLLYLGEVFKKVNSFYDFRYPVITADFHFQSWYKRELKSKFDSELSGVVSLDKITLLMWIEGEGFKDTRFIAHSWGYVVESIPYFKMESANSVFRLFEENIASENAGLPPEDWRSAILIIEDHFKNEKETFRASRESVIEAIKIFKDSLYKEEREKNRALEERIEKLESVIKGKEKSKEDINIELINSKIDNLKILQETKPAIEFKTEFEKAPFKFIIKYLSERFWFLQFLKYLV</sequence>
<evidence type="ECO:0000313" key="2">
    <source>
        <dbReference type="EMBL" id="PJZ58286.1"/>
    </source>
</evidence>
<keyword evidence="1" id="KW-0175">Coiled coil</keyword>
<evidence type="ECO:0000313" key="3">
    <source>
        <dbReference type="Proteomes" id="UP000231879"/>
    </source>
</evidence>
<evidence type="ECO:0008006" key="4">
    <source>
        <dbReference type="Google" id="ProtNLM"/>
    </source>
</evidence>
<proteinExistence type="predicted"/>
<reference evidence="2 3" key="1">
    <citation type="submission" date="2017-07" db="EMBL/GenBank/DDBJ databases">
        <title>Leptospira spp. isolated from tropical soils.</title>
        <authorList>
            <person name="Thibeaux R."/>
            <person name="Iraola G."/>
            <person name="Ferres I."/>
            <person name="Bierque E."/>
            <person name="Girault D."/>
            <person name="Soupe-Gilbert M.-E."/>
            <person name="Picardeau M."/>
            <person name="Goarant C."/>
        </authorList>
    </citation>
    <scope>NUCLEOTIDE SEQUENCE [LARGE SCALE GENOMIC DNA]</scope>
    <source>
        <strain evidence="2 3">FH4-C-A1</strain>
    </source>
</reference>
<evidence type="ECO:0000256" key="1">
    <source>
        <dbReference type="SAM" id="Coils"/>
    </source>
</evidence>
<accession>A0ABX4NN80</accession>
<dbReference type="EMBL" id="NPDS01000002">
    <property type="protein sequence ID" value="PJZ58286.1"/>
    <property type="molecule type" value="Genomic_DNA"/>
</dbReference>
<dbReference type="RefSeq" id="WP_100761920.1">
    <property type="nucleotide sequence ID" value="NZ_NPDS01000002.1"/>
</dbReference>
<gene>
    <name evidence="2" type="ORF">CH367_07865</name>
</gene>